<comment type="catalytic activity">
    <reaction evidence="18">
        <text>L-seryl-[protein] + ATP = O-phospho-L-seryl-[protein] + ADP + H(+)</text>
        <dbReference type="Rhea" id="RHEA:17989"/>
        <dbReference type="Rhea" id="RHEA-COMP:9863"/>
        <dbReference type="Rhea" id="RHEA-COMP:11604"/>
        <dbReference type="ChEBI" id="CHEBI:15378"/>
        <dbReference type="ChEBI" id="CHEBI:29999"/>
        <dbReference type="ChEBI" id="CHEBI:30616"/>
        <dbReference type="ChEBI" id="CHEBI:83421"/>
        <dbReference type="ChEBI" id="CHEBI:456216"/>
        <dbReference type="EC" id="2.7.11.1"/>
    </reaction>
</comment>
<dbReference type="FunFam" id="3.30.200.20:FF:000195">
    <property type="entry name" value="G-type lectin S-receptor-like serine/threonine-protein kinase"/>
    <property type="match status" value="1"/>
</dbReference>
<evidence type="ECO:0000259" key="24">
    <source>
        <dbReference type="PROSITE" id="PS50927"/>
    </source>
</evidence>
<evidence type="ECO:0000256" key="11">
    <source>
        <dbReference type="ARBA" id="ARBA00022840"/>
    </source>
</evidence>
<keyword evidence="5" id="KW-0597">Phosphoprotein</keyword>
<feature type="domain" description="Apple" evidence="25">
    <location>
        <begin position="355"/>
        <end position="438"/>
    </location>
</feature>
<reference evidence="26 27" key="1">
    <citation type="journal article" date="2020" name="Mol. Plant">
        <title>The Chromosome-Based Rubber Tree Genome Provides New Insights into Spurge Genome Evolution and Rubber Biosynthesis.</title>
        <authorList>
            <person name="Liu J."/>
            <person name="Shi C."/>
            <person name="Shi C.C."/>
            <person name="Li W."/>
            <person name="Zhang Q.J."/>
            <person name="Zhang Y."/>
            <person name="Li K."/>
            <person name="Lu H.F."/>
            <person name="Shi C."/>
            <person name="Zhu S.T."/>
            <person name="Xiao Z.Y."/>
            <person name="Nan H."/>
            <person name="Yue Y."/>
            <person name="Zhu X.G."/>
            <person name="Wu Y."/>
            <person name="Hong X.N."/>
            <person name="Fan G.Y."/>
            <person name="Tong Y."/>
            <person name="Zhang D."/>
            <person name="Mao C.L."/>
            <person name="Liu Y.L."/>
            <person name="Hao S.J."/>
            <person name="Liu W.Q."/>
            <person name="Lv M.Q."/>
            <person name="Zhang H.B."/>
            <person name="Liu Y."/>
            <person name="Hu-Tang G.R."/>
            <person name="Wang J.P."/>
            <person name="Wang J.H."/>
            <person name="Sun Y.H."/>
            <person name="Ni S.B."/>
            <person name="Chen W.B."/>
            <person name="Zhang X.C."/>
            <person name="Jiao Y.N."/>
            <person name="Eichler E.E."/>
            <person name="Li G.H."/>
            <person name="Liu X."/>
            <person name="Gao L.Z."/>
        </authorList>
    </citation>
    <scope>NUCLEOTIDE SEQUENCE [LARGE SCALE GENOMIC DNA]</scope>
    <source>
        <strain evidence="27">cv. GT1</strain>
        <tissue evidence="26">Leaf</tissue>
    </source>
</reference>
<dbReference type="Gene3D" id="1.10.510.10">
    <property type="entry name" value="Transferase(Phosphotransferase) domain 1"/>
    <property type="match status" value="2"/>
</dbReference>
<keyword evidence="11" id="KW-0067">ATP-binding</keyword>
<dbReference type="Pfam" id="PF08276">
    <property type="entry name" value="PAN_2"/>
    <property type="match status" value="1"/>
</dbReference>
<organism evidence="26 27">
    <name type="scientific">Hevea brasiliensis</name>
    <name type="common">Para rubber tree</name>
    <name type="synonym">Siphonia brasiliensis</name>
    <dbReference type="NCBI Taxonomy" id="3981"/>
    <lineage>
        <taxon>Eukaryota</taxon>
        <taxon>Viridiplantae</taxon>
        <taxon>Streptophyta</taxon>
        <taxon>Embryophyta</taxon>
        <taxon>Tracheophyta</taxon>
        <taxon>Spermatophyta</taxon>
        <taxon>Magnoliopsida</taxon>
        <taxon>eudicotyledons</taxon>
        <taxon>Gunneridae</taxon>
        <taxon>Pentapetalae</taxon>
        <taxon>rosids</taxon>
        <taxon>fabids</taxon>
        <taxon>Malpighiales</taxon>
        <taxon>Euphorbiaceae</taxon>
        <taxon>Crotonoideae</taxon>
        <taxon>Micrandreae</taxon>
        <taxon>Hevea</taxon>
    </lineage>
</organism>
<dbReference type="InterPro" id="IPR001480">
    <property type="entry name" value="Bulb-type_lectin_dom"/>
</dbReference>
<dbReference type="PROSITE" id="PS50948">
    <property type="entry name" value="PAN"/>
    <property type="match status" value="1"/>
</dbReference>
<gene>
    <name evidence="26" type="ORF">GH714_024693</name>
</gene>
<evidence type="ECO:0000256" key="8">
    <source>
        <dbReference type="ARBA" id="ARBA00022729"/>
    </source>
</evidence>
<keyword evidence="9" id="KW-0547">Nucleotide-binding</keyword>
<evidence type="ECO:0000256" key="17">
    <source>
        <dbReference type="ARBA" id="ARBA00047899"/>
    </source>
</evidence>
<evidence type="ECO:0000256" key="10">
    <source>
        <dbReference type="ARBA" id="ARBA00022777"/>
    </source>
</evidence>
<accession>A0A6A6MP09</accession>
<dbReference type="SUPFAM" id="SSF51110">
    <property type="entry name" value="alpha-D-mannose-specific plant lectins"/>
    <property type="match status" value="1"/>
</dbReference>
<comment type="subcellular location">
    <subcellularLocation>
        <location evidence="1">Cell membrane</location>
        <topology evidence="1">Single-pass type I membrane protein</topology>
    </subcellularLocation>
</comment>
<dbReference type="Gene3D" id="3.50.4.10">
    <property type="entry name" value="Hepatocyte Growth Factor"/>
    <property type="match status" value="1"/>
</dbReference>
<dbReference type="SMART" id="SM00108">
    <property type="entry name" value="B_lectin"/>
    <property type="match status" value="1"/>
</dbReference>
<evidence type="ECO:0000256" key="9">
    <source>
        <dbReference type="ARBA" id="ARBA00022741"/>
    </source>
</evidence>
<dbReference type="PROSITE" id="PS50011">
    <property type="entry name" value="PROTEIN_KINASE_DOM"/>
    <property type="match status" value="1"/>
</dbReference>
<dbReference type="PROSITE" id="PS50026">
    <property type="entry name" value="EGF_3"/>
    <property type="match status" value="1"/>
</dbReference>
<dbReference type="GO" id="GO:0004674">
    <property type="term" value="F:protein serine/threonine kinase activity"/>
    <property type="evidence" value="ECO:0007669"/>
    <property type="project" value="UniProtKB-KW"/>
</dbReference>
<dbReference type="CDD" id="cd00028">
    <property type="entry name" value="B_lectin"/>
    <property type="match status" value="1"/>
</dbReference>
<keyword evidence="19" id="KW-0245">EGF-like domain</keyword>
<evidence type="ECO:0000256" key="19">
    <source>
        <dbReference type="PROSITE-ProRule" id="PRU00076"/>
    </source>
</evidence>
<feature type="domain" description="Bulb-type lectin" evidence="24">
    <location>
        <begin position="114"/>
        <end position="242"/>
    </location>
</feature>
<evidence type="ECO:0000256" key="1">
    <source>
        <dbReference type="ARBA" id="ARBA00004251"/>
    </source>
</evidence>
<comment type="caution">
    <text evidence="19">Lacks conserved residue(s) required for the propagation of feature annotation.</text>
</comment>
<dbReference type="InterPro" id="IPR000719">
    <property type="entry name" value="Prot_kinase_dom"/>
</dbReference>
<dbReference type="EC" id="2.7.11.1" evidence="2"/>
<dbReference type="AlphaFoldDB" id="A0A6A6MP09"/>
<evidence type="ECO:0000256" key="5">
    <source>
        <dbReference type="ARBA" id="ARBA00022553"/>
    </source>
</evidence>
<dbReference type="GO" id="GO:0005886">
    <property type="term" value="C:plasma membrane"/>
    <property type="evidence" value="ECO:0007669"/>
    <property type="project" value="UniProtKB-SubCell"/>
</dbReference>
<dbReference type="Pfam" id="PF01453">
    <property type="entry name" value="B_lectin"/>
    <property type="match status" value="1"/>
</dbReference>
<feature type="region of interest" description="Disordered" evidence="20">
    <location>
        <begin position="803"/>
        <end position="838"/>
    </location>
</feature>
<dbReference type="FunFam" id="1.10.510.10:FF:000060">
    <property type="entry name" value="G-type lectin S-receptor-like serine/threonine-protein kinase"/>
    <property type="match status" value="1"/>
</dbReference>
<evidence type="ECO:0000313" key="27">
    <source>
        <dbReference type="Proteomes" id="UP000467840"/>
    </source>
</evidence>
<keyword evidence="3" id="KW-1003">Cell membrane</keyword>
<dbReference type="InterPro" id="IPR011009">
    <property type="entry name" value="Kinase-like_dom_sf"/>
</dbReference>
<evidence type="ECO:0000256" key="15">
    <source>
        <dbReference type="ARBA" id="ARBA00023170"/>
    </source>
</evidence>
<keyword evidence="27" id="KW-1185">Reference proteome</keyword>
<keyword evidence="10" id="KW-0418">Kinase</keyword>
<feature type="compositionally biased region" description="Low complexity" evidence="20">
    <location>
        <begin position="817"/>
        <end position="838"/>
    </location>
</feature>
<keyword evidence="14" id="KW-1015">Disulfide bond</keyword>
<keyword evidence="13 21" id="KW-0472">Membrane</keyword>
<proteinExistence type="predicted"/>
<feature type="domain" description="EGF-like" evidence="23">
    <location>
        <begin position="300"/>
        <end position="336"/>
    </location>
</feature>
<dbReference type="InterPro" id="IPR021820">
    <property type="entry name" value="S-locus_recpt_kinase_C"/>
</dbReference>
<dbReference type="Pfam" id="PF07714">
    <property type="entry name" value="PK_Tyr_Ser-Thr"/>
    <property type="match status" value="1"/>
</dbReference>
<dbReference type="InterPro" id="IPR001245">
    <property type="entry name" value="Ser-Thr/Tyr_kinase_cat_dom"/>
</dbReference>
<protein>
    <recommendedName>
        <fullName evidence="2">non-specific serine/threonine protein kinase</fullName>
        <ecNumber evidence="2">2.7.11.1</ecNumber>
    </recommendedName>
</protein>
<keyword evidence="7 21" id="KW-0812">Transmembrane</keyword>
<dbReference type="PANTHER" id="PTHR27002">
    <property type="entry name" value="RECEPTOR-LIKE SERINE/THREONINE-PROTEIN KINASE SD1-8"/>
    <property type="match status" value="1"/>
</dbReference>
<feature type="domain" description="Protein kinase" evidence="22">
    <location>
        <begin position="521"/>
        <end position="806"/>
    </location>
</feature>
<keyword evidence="8" id="KW-0732">Signal</keyword>
<evidence type="ECO:0000313" key="26">
    <source>
        <dbReference type="EMBL" id="KAF2314265.1"/>
    </source>
</evidence>
<evidence type="ECO:0000259" key="25">
    <source>
        <dbReference type="PROSITE" id="PS50948"/>
    </source>
</evidence>
<evidence type="ECO:0000256" key="4">
    <source>
        <dbReference type="ARBA" id="ARBA00022527"/>
    </source>
</evidence>
<dbReference type="PANTHER" id="PTHR27002:SF616">
    <property type="entry name" value="RECEPTOR-LIKE SERINE_THREONINE-PROTEIN KINASE"/>
    <property type="match status" value="1"/>
</dbReference>
<dbReference type="PROSITE" id="PS50927">
    <property type="entry name" value="BULB_LECTIN"/>
    <property type="match status" value="1"/>
</dbReference>
<keyword evidence="12 21" id="KW-1133">Transmembrane helix</keyword>
<feature type="transmembrane region" description="Helical" evidence="21">
    <location>
        <begin position="456"/>
        <end position="476"/>
    </location>
</feature>
<dbReference type="SMART" id="SM00473">
    <property type="entry name" value="PAN_AP"/>
    <property type="match status" value="1"/>
</dbReference>
<evidence type="ECO:0000256" key="12">
    <source>
        <dbReference type="ARBA" id="ARBA00022989"/>
    </source>
</evidence>
<dbReference type="InterPro" id="IPR003609">
    <property type="entry name" value="Pan_app"/>
</dbReference>
<dbReference type="GO" id="GO:0048544">
    <property type="term" value="P:recognition of pollen"/>
    <property type="evidence" value="ECO:0007669"/>
    <property type="project" value="InterPro"/>
</dbReference>
<keyword evidence="15" id="KW-0675">Receptor</keyword>
<comment type="catalytic activity">
    <reaction evidence="17">
        <text>L-threonyl-[protein] + ATP = O-phospho-L-threonyl-[protein] + ADP + H(+)</text>
        <dbReference type="Rhea" id="RHEA:46608"/>
        <dbReference type="Rhea" id="RHEA-COMP:11060"/>
        <dbReference type="Rhea" id="RHEA-COMP:11605"/>
        <dbReference type="ChEBI" id="CHEBI:15378"/>
        <dbReference type="ChEBI" id="CHEBI:30013"/>
        <dbReference type="ChEBI" id="CHEBI:30616"/>
        <dbReference type="ChEBI" id="CHEBI:61977"/>
        <dbReference type="ChEBI" id="CHEBI:456216"/>
        <dbReference type="EC" id="2.7.11.1"/>
    </reaction>
</comment>
<dbReference type="Gene3D" id="3.30.200.20">
    <property type="entry name" value="Phosphorylase Kinase, domain 1"/>
    <property type="match status" value="1"/>
</dbReference>
<dbReference type="SUPFAM" id="SSF56112">
    <property type="entry name" value="Protein kinase-like (PK-like)"/>
    <property type="match status" value="1"/>
</dbReference>
<dbReference type="Pfam" id="PF00954">
    <property type="entry name" value="S_locus_glycop"/>
    <property type="match status" value="1"/>
</dbReference>
<dbReference type="InterPro" id="IPR000858">
    <property type="entry name" value="S_locus_glycoprot_dom"/>
</dbReference>
<evidence type="ECO:0000259" key="23">
    <source>
        <dbReference type="PROSITE" id="PS50026"/>
    </source>
</evidence>
<dbReference type="Proteomes" id="UP000467840">
    <property type="component" value="Chromosome 15"/>
</dbReference>
<dbReference type="CDD" id="cd14066">
    <property type="entry name" value="STKc_IRAK"/>
    <property type="match status" value="1"/>
</dbReference>
<sequence>MFCAAGNRDWKVLEMTSGKKSRGLYHPNHCLNLVGYAWKLRKEGKLWELADPLLTEACRLAEVKRCIDINLLCVQHHAEDRPSMTSVVLMLGSEIGRPQPREPGFSRTKFSDATDTLALSQSLADGSTLVSEDGSFELGFFSAGSSRNRYLGICKNMGNVVWSSNSTKAALKSPVLQLLDSGNLVLREGNGENSGIYIWQSFDYPTDTLLPGMKFGVNLKTGLDRRLTSWKSTDDPSPGDFVWKMQPHGNPEYNILKGSKIYFRSAPWNGISYSGNPQLRRERYTWDEASASWNLYAYVPNDYCDFYNHCGPYGNCIVDASPICQCLKGFVPKSPDQWNSGALSDGCKRNKSLGCSEGTGDGFLKFRGLKLPDTTYSWVNKSMNLEECRAKCLQNCSCTAYTSFDIREGDSGCAIWFNDLIDIREISSGGQDLYVRMSASELADIQDAKHEVDKKILVIIILAIAVISGIVVVIYCSRKSMSKFIDQAEKKEEIDYSECLEEDMELPLFDLAIISHATNKFSDSNKLGEGGFGPVYKGTLMDGKEIAVKRLSKNSGQGLKEFKNEVKLIVKLQHRNLVKLLGCCIEGDERMLIYEYMPNKSLNSFIFDQTRGKALDWSKRFKILCGIARGLLYLHQDSRLRIIHRDLKASNVLLDKDMNPKISDFGMAKTFGADQTEGNTNRVVGTFGYMAPEYATDGLFSVKSDVFSFGILMLEIISGKKSRGFYHPNHSLNLVGYAWKLWKEGKLLELVDPVLREACHLSEVKRCIHISLLCVQHHAEDRPSMASVVLMLGSEIAMAQPKEPGFFKDKGPLEAESSSTNIESSSTNEISLSLLDAR</sequence>
<evidence type="ECO:0000256" key="2">
    <source>
        <dbReference type="ARBA" id="ARBA00012513"/>
    </source>
</evidence>
<dbReference type="PROSITE" id="PS00108">
    <property type="entry name" value="PROTEIN_KINASE_ST"/>
    <property type="match status" value="1"/>
</dbReference>
<evidence type="ECO:0000256" key="3">
    <source>
        <dbReference type="ARBA" id="ARBA00022475"/>
    </source>
</evidence>
<keyword evidence="6" id="KW-0808">Transferase</keyword>
<evidence type="ECO:0000256" key="7">
    <source>
        <dbReference type="ARBA" id="ARBA00022692"/>
    </source>
</evidence>
<comment type="caution">
    <text evidence="26">The sequence shown here is derived from an EMBL/GenBank/DDBJ whole genome shotgun (WGS) entry which is preliminary data.</text>
</comment>
<evidence type="ECO:0000256" key="6">
    <source>
        <dbReference type="ARBA" id="ARBA00022679"/>
    </source>
</evidence>
<name>A0A6A6MP09_HEVBR</name>
<evidence type="ECO:0000256" key="21">
    <source>
        <dbReference type="SAM" id="Phobius"/>
    </source>
</evidence>
<dbReference type="CDD" id="cd01098">
    <property type="entry name" value="PAN_AP_plant"/>
    <property type="match status" value="1"/>
</dbReference>
<evidence type="ECO:0000256" key="14">
    <source>
        <dbReference type="ARBA" id="ARBA00023157"/>
    </source>
</evidence>
<dbReference type="InterPro" id="IPR000742">
    <property type="entry name" value="EGF"/>
</dbReference>
<evidence type="ECO:0000259" key="22">
    <source>
        <dbReference type="PROSITE" id="PS50011"/>
    </source>
</evidence>
<dbReference type="FunFam" id="3.50.4.10:FF:000002">
    <property type="entry name" value="G-type lectin S-receptor-like serine/threonine-protein kinase"/>
    <property type="match status" value="1"/>
</dbReference>
<evidence type="ECO:0000256" key="13">
    <source>
        <dbReference type="ARBA" id="ARBA00023136"/>
    </source>
</evidence>
<dbReference type="GO" id="GO:0005524">
    <property type="term" value="F:ATP binding"/>
    <property type="evidence" value="ECO:0007669"/>
    <property type="project" value="UniProtKB-KW"/>
</dbReference>
<keyword evidence="4" id="KW-0723">Serine/threonine-protein kinase</keyword>
<dbReference type="Gene3D" id="2.90.10.10">
    <property type="entry name" value="Bulb-type lectin domain"/>
    <property type="match status" value="1"/>
</dbReference>
<dbReference type="Pfam" id="PF11883">
    <property type="entry name" value="DUF3403"/>
    <property type="match status" value="1"/>
</dbReference>
<evidence type="ECO:0000256" key="16">
    <source>
        <dbReference type="ARBA" id="ARBA00023180"/>
    </source>
</evidence>
<evidence type="ECO:0000256" key="18">
    <source>
        <dbReference type="ARBA" id="ARBA00048679"/>
    </source>
</evidence>
<dbReference type="SMART" id="SM00220">
    <property type="entry name" value="S_TKc"/>
    <property type="match status" value="1"/>
</dbReference>
<dbReference type="EMBL" id="JAAGAX010000005">
    <property type="protein sequence ID" value="KAF2314265.1"/>
    <property type="molecule type" value="Genomic_DNA"/>
</dbReference>
<dbReference type="InterPro" id="IPR036426">
    <property type="entry name" value="Bulb-type_lectin_dom_sf"/>
</dbReference>
<keyword evidence="16" id="KW-0325">Glycoprotein</keyword>
<evidence type="ECO:0000256" key="20">
    <source>
        <dbReference type="SAM" id="MobiDB-lite"/>
    </source>
</evidence>
<dbReference type="InterPro" id="IPR008271">
    <property type="entry name" value="Ser/Thr_kinase_AS"/>
</dbReference>